<protein>
    <submittedName>
        <fullName evidence="6">Ribosomal protein S3</fullName>
    </submittedName>
</protein>
<keyword evidence="3 4" id="KW-0687">Ribonucleoprotein</keyword>
<dbReference type="GO" id="GO:0003735">
    <property type="term" value="F:structural constituent of ribosome"/>
    <property type="evidence" value="ECO:0007669"/>
    <property type="project" value="InterPro"/>
</dbReference>
<evidence type="ECO:0000256" key="3">
    <source>
        <dbReference type="ARBA" id="ARBA00023274"/>
    </source>
</evidence>
<dbReference type="SUPFAM" id="SSF54821">
    <property type="entry name" value="Ribosomal protein S3 C-terminal domain"/>
    <property type="match status" value="1"/>
</dbReference>
<evidence type="ECO:0000256" key="1">
    <source>
        <dbReference type="ARBA" id="ARBA00010761"/>
    </source>
</evidence>
<sequence>MAQKAHPTILRPKNNLYQGCTHWDEPRFYFILSTIQKLMESCCLGTTHYLDKIQVSRHLGLILIEANLIHLHFRSKRRLKSRRYKENQLKSKKQSWTIVACRLQGATKLIQKFTGTKKVTLRINRLKTYTRSVPKPARRQMAYFTKSFNHIRYDYARYGMQLMYLLIKNKASAASLTRFLKQNICSRQRRKRHYQFLTYIKQGFQALQEYKEIQGLKIQIKGRFTHKAKGRSRIWKYQMGQMPISQLNKTIQAEYTQTQTGYGSVGLKIWICNWEKKTTNNVNAT</sequence>
<geneLocation type="mitochondrion" evidence="6"/>
<dbReference type="AlphaFoldDB" id="A0A7U1AQD6"/>
<evidence type="ECO:0000256" key="2">
    <source>
        <dbReference type="ARBA" id="ARBA00022980"/>
    </source>
</evidence>
<gene>
    <name evidence="6" type="primary">rps3</name>
</gene>
<dbReference type="GeneID" id="67160347"/>
<organism evidence="6">
    <name type="scientific">Laminaria rodriguezii</name>
    <dbReference type="NCBI Taxonomy" id="1740620"/>
    <lineage>
        <taxon>Eukaryota</taxon>
        <taxon>Sar</taxon>
        <taxon>Stramenopiles</taxon>
        <taxon>Ochrophyta</taxon>
        <taxon>PX clade</taxon>
        <taxon>Phaeophyceae</taxon>
        <taxon>Laminariales</taxon>
        <taxon>Laminariaceae</taxon>
        <taxon>Laminaria</taxon>
    </lineage>
</organism>
<dbReference type="PROSITE" id="PS00548">
    <property type="entry name" value="RIBOSOMAL_S3"/>
    <property type="match status" value="1"/>
</dbReference>
<evidence type="ECO:0000256" key="4">
    <source>
        <dbReference type="RuleBase" id="RU003624"/>
    </source>
</evidence>
<dbReference type="GO" id="GO:1990904">
    <property type="term" value="C:ribonucleoprotein complex"/>
    <property type="evidence" value="ECO:0007669"/>
    <property type="project" value="UniProtKB-KW"/>
</dbReference>
<accession>A0A7U1AQD6</accession>
<dbReference type="EMBL" id="MT732097">
    <property type="protein sequence ID" value="QQY84990.1"/>
    <property type="molecule type" value="Genomic_DNA"/>
</dbReference>
<dbReference type="InterPro" id="IPR001351">
    <property type="entry name" value="Ribosomal_uS3_C"/>
</dbReference>
<evidence type="ECO:0000259" key="5">
    <source>
        <dbReference type="Pfam" id="PF00189"/>
    </source>
</evidence>
<reference evidence="6" key="1">
    <citation type="journal article" date="2021" name="Genomics">
        <title>Analysis of organellar genomes in brown algae reveals an independent introduction of similar foreign sequences into the mitochondrial genome.</title>
        <authorList>
            <person name="Rana S."/>
            <person name="Valentin K."/>
            <person name="Riehl J."/>
            <person name="Blanfune A."/>
            <person name="Reynes L."/>
            <person name="Thibaut T."/>
            <person name="Bartsch I."/>
            <person name="Eichinger L."/>
            <person name="Gloeckner G."/>
        </authorList>
    </citation>
    <scope>NUCLEOTIDE SEQUENCE</scope>
</reference>
<dbReference type="Pfam" id="PF00189">
    <property type="entry name" value="Ribosomal_S3_C"/>
    <property type="match status" value="1"/>
</dbReference>
<keyword evidence="6" id="KW-0496">Mitochondrion</keyword>
<dbReference type="InterPro" id="IPR036419">
    <property type="entry name" value="Ribosomal_S3_C_sf"/>
</dbReference>
<dbReference type="GO" id="GO:0006412">
    <property type="term" value="P:translation"/>
    <property type="evidence" value="ECO:0007669"/>
    <property type="project" value="InterPro"/>
</dbReference>
<dbReference type="Gene3D" id="3.30.1140.32">
    <property type="entry name" value="Ribosomal protein S3, C-terminal domain"/>
    <property type="match status" value="1"/>
</dbReference>
<dbReference type="GO" id="GO:0005739">
    <property type="term" value="C:mitochondrion"/>
    <property type="evidence" value="ECO:0007669"/>
    <property type="project" value="UniProtKB-SubCell"/>
</dbReference>
<dbReference type="RefSeq" id="YP_010156456.1">
    <property type="nucleotide sequence ID" value="NC_057230.1"/>
</dbReference>
<dbReference type="GO" id="GO:0005840">
    <property type="term" value="C:ribosome"/>
    <property type="evidence" value="ECO:0007669"/>
    <property type="project" value="UniProtKB-KW"/>
</dbReference>
<keyword evidence="2 4" id="KW-0689">Ribosomal protein</keyword>
<dbReference type="InterPro" id="IPR018280">
    <property type="entry name" value="Ribosomal_uS3_CS"/>
</dbReference>
<name>A0A7U1AQD6_9PHAE</name>
<comment type="similarity">
    <text evidence="1 4">Belongs to the universal ribosomal protein uS3 family.</text>
</comment>
<feature type="domain" description="Small ribosomal subunit protein uS3 C-terminal" evidence="5">
    <location>
        <begin position="193"/>
        <end position="271"/>
    </location>
</feature>
<evidence type="ECO:0000313" key="6">
    <source>
        <dbReference type="EMBL" id="QQY84990.1"/>
    </source>
</evidence>
<proteinExistence type="inferred from homology"/>